<evidence type="ECO:0000313" key="1">
    <source>
        <dbReference type="EMBL" id="BCB26146.1"/>
    </source>
</evidence>
<dbReference type="KEGG" id="slac:SKTS_10320"/>
<dbReference type="AlphaFoldDB" id="A0A6F8VAW4"/>
<gene>
    <name evidence="1" type="ORF">SKTS_10320</name>
</gene>
<accession>A0A6F8VAW4</accession>
<keyword evidence="2" id="KW-1185">Reference proteome</keyword>
<dbReference type="Proteomes" id="UP000502260">
    <property type="component" value="Chromosome"/>
</dbReference>
<name>A0A6F8VAW4_9PROT</name>
<organism evidence="1 2">
    <name type="scientific">Sulfurimicrobium lacus</name>
    <dbReference type="NCBI Taxonomy" id="2715678"/>
    <lineage>
        <taxon>Bacteria</taxon>
        <taxon>Pseudomonadati</taxon>
        <taxon>Pseudomonadota</taxon>
        <taxon>Betaproteobacteria</taxon>
        <taxon>Nitrosomonadales</taxon>
        <taxon>Sulfuricellaceae</taxon>
        <taxon>Sulfurimicrobium</taxon>
    </lineage>
</organism>
<protein>
    <submittedName>
        <fullName evidence="1">Uncharacterized protein</fullName>
    </submittedName>
</protein>
<sequence>MTAWRELRSHIGKPLSSLLEEATSVTENIYQVQGAYLMTAHHFQDLSPAKEPIITLVIWAPSIGALKRAFAFDVDNDDDAVGEPPQELLLAPGATTWRSILDIAKAQGIRLLESASYRIMTDGAFVHRQLESRNYRVYFRSRHDNPGESPYAIAIGA</sequence>
<proteinExistence type="predicted"/>
<evidence type="ECO:0000313" key="2">
    <source>
        <dbReference type="Proteomes" id="UP000502260"/>
    </source>
</evidence>
<dbReference type="EMBL" id="AP022853">
    <property type="protein sequence ID" value="BCB26146.1"/>
    <property type="molecule type" value="Genomic_DNA"/>
</dbReference>
<reference evidence="2" key="1">
    <citation type="submission" date="2020-03" db="EMBL/GenBank/DDBJ databases">
        <title>Complete genome sequence of sulfur-oxidizing bacterium skT11.</title>
        <authorList>
            <person name="Kanda M."/>
            <person name="Kojima H."/>
            <person name="Fukui M."/>
        </authorList>
    </citation>
    <scope>NUCLEOTIDE SEQUENCE [LARGE SCALE GENOMIC DNA]</scope>
    <source>
        <strain evidence="2">skT11</strain>
    </source>
</reference>